<proteinExistence type="predicted"/>
<accession>A0A430J5B6</accession>
<dbReference type="RefSeq" id="WP_126144595.1">
    <property type="nucleotide sequence ID" value="NZ_RXHU01000107.1"/>
</dbReference>
<comment type="caution">
    <text evidence="1">The sequence shown here is derived from an EMBL/GenBank/DDBJ whole genome shotgun (WGS) entry which is preliminary data.</text>
</comment>
<dbReference type="OrthoDB" id="1097360at2"/>
<dbReference type="AlphaFoldDB" id="A0A430J5B6"/>
<name>A0A430J5B6_9BACL</name>
<keyword evidence="2" id="KW-1185">Reference proteome</keyword>
<dbReference type="Proteomes" id="UP000276128">
    <property type="component" value="Unassembled WGS sequence"/>
</dbReference>
<protein>
    <submittedName>
        <fullName evidence="1">Uncharacterized protein</fullName>
    </submittedName>
</protein>
<evidence type="ECO:0000313" key="1">
    <source>
        <dbReference type="EMBL" id="RTE03033.1"/>
    </source>
</evidence>
<dbReference type="EMBL" id="RXHU01000107">
    <property type="protein sequence ID" value="RTE03033.1"/>
    <property type="molecule type" value="Genomic_DNA"/>
</dbReference>
<gene>
    <name evidence="1" type="ORF">EJQ19_28335</name>
</gene>
<evidence type="ECO:0000313" key="2">
    <source>
        <dbReference type="Proteomes" id="UP000276128"/>
    </source>
</evidence>
<sequence>MAKRSLYYSAKLYEDILIFNCMMNERFHHIFHMKEIHTGELLIDDIEILKKEEKKHSIYVRWLTTQ</sequence>
<organism evidence="1 2">
    <name type="scientific">Paenibacillus whitsoniae</name>
    <dbReference type="NCBI Taxonomy" id="2496558"/>
    <lineage>
        <taxon>Bacteria</taxon>
        <taxon>Bacillati</taxon>
        <taxon>Bacillota</taxon>
        <taxon>Bacilli</taxon>
        <taxon>Bacillales</taxon>
        <taxon>Paenibacillaceae</taxon>
        <taxon>Paenibacillus</taxon>
    </lineage>
</organism>
<reference evidence="1 2" key="1">
    <citation type="submission" date="2018-12" db="EMBL/GenBank/DDBJ databases">
        <title>Bacillus ochoae sp. nov., Paenibacillus whitsoniae sp. nov., Paenibacillus spiritus sp. nov. Isolated from the Mars Exploration Rover during spacecraft assembly.</title>
        <authorList>
            <person name="Seuylemezian A."/>
            <person name="Vaishampayan P."/>
        </authorList>
    </citation>
    <scope>NUCLEOTIDE SEQUENCE [LARGE SCALE GENOMIC DNA]</scope>
    <source>
        <strain evidence="1 2">MER 54</strain>
    </source>
</reference>